<evidence type="ECO:0000313" key="11">
    <source>
        <dbReference type="Proteomes" id="UP001147700"/>
    </source>
</evidence>
<evidence type="ECO:0000256" key="6">
    <source>
        <dbReference type="ARBA" id="ARBA00022989"/>
    </source>
</evidence>
<dbReference type="PANTHER" id="PTHR33908:SF11">
    <property type="entry name" value="MEMBRANE PROTEIN"/>
    <property type="match status" value="1"/>
</dbReference>
<dbReference type="EMBL" id="JAPCID010000032">
    <property type="protein sequence ID" value="MDA0139997.1"/>
    <property type="molecule type" value="Genomic_DNA"/>
</dbReference>
<evidence type="ECO:0000256" key="5">
    <source>
        <dbReference type="ARBA" id="ARBA00022692"/>
    </source>
</evidence>
<feature type="transmembrane region" description="Helical" evidence="8">
    <location>
        <begin position="342"/>
        <end position="362"/>
    </location>
</feature>
<keyword evidence="9" id="KW-0732">Signal</keyword>
<feature type="transmembrane region" description="Helical" evidence="8">
    <location>
        <begin position="259"/>
        <end position="279"/>
    </location>
</feature>
<organism evidence="10 11">
    <name type="scientific">Solirubrobacter deserti</name>
    <dbReference type="NCBI Taxonomy" id="2282478"/>
    <lineage>
        <taxon>Bacteria</taxon>
        <taxon>Bacillati</taxon>
        <taxon>Actinomycetota</taxon>
        <taxon>Thermoleophilia</taxon>
        <taxon>Solirubrobacterales</taxon>
        <taxon>Solirubrobacteraceae</taxon>
        <taxon>Solirubrobacter</taxon>
    </lineage>
</organism>
<dbReference type="RefSeq" id="WP_202955004.1">
    <property type="nucleotide sequence ID" value="NZ_JAPCID010000032.1"/>
</dbReference>
<name>A0ABT4RNA3_9ACTN</name>
<feature type="transmembrane region" description="Helical" evidence="8">
    <location>
        <begin position="171"/>
        <end position="188"/>
    </location>
</feature>
<evidence type="ECO:0000256" key="3">
    <source>
        <dbReference type="ARBA" id="ARBA00022676"/>
    </source>
</evidence>
<evidence type="ECO:0000256" key="2">
    <source>
        <dbReference type="ARBA" id="ARBA00022475"/>
    </source>
</evidence>
<gene>
    <name evidence="10" type="ORF">OJ962_21010</name>
</gene>
<dbReference type="InterPro" id="IPR018674">
    <property type="entry name" value="DUF2142_membrane"/>
</dbReference>
<feature type="signal peptide" evidence="9">
    <location>
        <begin position="1"/>
        <end position="30"/>
    </location>
</feature>
<evidence type="ECO:0000256" key="8">
    <source>
        <dbReference type="SAM" id="Phobius"/>
    </source>
</evidence>
<reference evidence="10" key="1">
    <citation type="submission" date="2022-10" db="EMBL/GenBank/DDBJ databases">
        <title>The WGS of Solirubrobacter sp. CPCC 204708.</title>
        <authorList>
            <person name="Jiang Z."/>
        </authorList>
    </citation>
    <scope>NUCLEOTIDE SEQUENCE</scope>
    <source>
        <strain evidence="10">CPCC 204708</strain>
    </source>
</reference>
<keyword evidence="2" id="KW-1003">Cell membrane</keyword>
<sequence>MRRVPAPLAALMTTALLLAVTWAAFTPAFQAPDEQSHFAYTQFFAETGDLPGDPGKPIYSSEHIHAAQAAGSDYVMAQPFMRPEWSERRLRVWQDGHAREPRDDGGGPHSAAGYPPASYAWEAIGYRLAGGDFFDRLTAARIFSALWLPVTVLGAWLLAGELFGRRRELQVAAAAVPALLPMFAFVSGSVSPDGMMYALWSLVLWLGVKALRTGLTPARAFVLVALVGAACLTKATSYALLAPAALVLGVGLWRSSRRLPVAGAAVAAIAVWVALAALVGRAVGGDIVVSATGTRPGVRGFGSYLWDFYVPRSLDDYPPFDTFLVGSWAAFGWLEVRFDRGLYLLAAAAVLLVLGGAGFALWRTRSRVDPWTAAFVALAVLALLGGLHWTDYRLSLSEQPFMQGRYLLPVGALMGAAAAGALTLVPAVRRSTALTAGLAFLFAVHVASIGLLLDRFYA</sequence>
<proteinExistence type="predicted"/>
<comment type="subcellular location">
    <subcellularLocation>
        <location evidence="1">Cell membrane</location>
        <topology evidence="1">Multi-pass membrane protein</topology>
    </subcellularLocation>
</comment>
<feature type="transmembrane region" description="Helical" evidence="8">
    <location>
        <begin position="374"/>
        <end position="394"/>
    </location>
</feature>
<keyword evidence="11" id="KW-1185">Reference proteome</keyword>
<keyword evidence="3" id="KW-0328">Glycosyltransferase</keyword>
<feature type="transmembrane region" description="Helical" evidence="8">
    <location>
        <begin position="433"/>
        <end position="453"/>
    </location>
</feature>
<feature type="transmembrane region" description="Helical" evidence="8">
    <location>
        <begin position="142"/>
        <end position="159"/>
    </location>
</feature>
<keyword evidence="5 8" id="KW-0812">Transmembrane</keyword>
<keyword evidence="7 8" id="KW-0472">Membrane</keyword>
<feature type="transmembrane region" description="Helical" evidence="8">
    <location>
        <begin position="406"/>
        <end position="427"/>
    </location>
</feature>
<accession>A0ABT4RNA3</accession>
<keyword evidence="4" id="KW-0808">Transferase</keyword>
<evidence type="ECO:0000256" key="1">
    <source>
        <dbReference type="ARBA" id="ARBA00004651"/>
    </source>
</evidence>
<dbReference type="InterPro" id="IPR050297">
    <property type="entry name" value="LipidA_mod_glycosyltrf_83"/>
</dbReference>
<dbReference type="Pfam" id="PF09913">
    <property type="entry name" value="DUF2142"/>
    <property type="match status" value="1"/>
</dbReference>
<evidence type="ECO:0000313" key="10">
    <source>
        <dbReference type="EMBL" id="MDA0139997.1"/>
    </source>
</evidence>
<comment type="caution">
    <text evidence="10">The sequence shown here is derived from an EMBL/GenBank/DDBJ whole genome shotgun (WGS) entry which is preliminary data.</text>
</comment>
<evidence type="ECO:0000256" key="9">
    <source>
        <dbReference type="SAM" id="SignalP"/>
    </source>
</evidence>
<evidence type="ECO:0000256" key="4">
    <source>
        <dbReference type="ARBA" id="ARBA00022679"/>
    </source>
</evidence>
<protein>
    <submittedName>
        <fullName evidence="10">Glycosyltransferase family 39 protein</fullName>
    </submittedName>
</protein>
<keyword evidence="6 8" id="KW-1133">Transmembrane helix</keyword>
<dbReference type="PANTHER" id="PTHR33908">
    <property type="entry name" value="MANNOSYLTRANSFERASE YKCB-RELATED"/>
    <property type="match status" value="1"/>
</dbReference>
<evidence type="ECO:0000256" key="7">
    <source>
        <dbReference type="ARBA" id="ARBA00023136"/>
    </source>
</evidence>
<feature type="transmembrane region" description="Helical" evidence="8">
    <location>
        <begin position="223"/>
        <end position="253"/>
    </location>
</feature>
<feature type="chain" id="PRO_5045329655" evidence="9">
    <location>
        <begin position="31"/>
        <end position="458"/>
    </location>
</feature>
<dbReference type="Proteomes" id="UP001147700">
    <property type="component" value="Unassembled WGS sequence"/>
</dbReference>